<sequence length="2849" mass="284679">MKSGIAQLREEKYRFTIETQGLHYTSKHQRLAAQDEDTAWTDDDSDHETAPTKGSSPLAQRMATELTRVLQQGGFTDDTLERLLAGSLQSRPDVAGYDVAKDYIKQVFGQLYGEGDVASSAPTGVAAESRSSSAQAFASTVATVALNHSSTESSDNSGAHGLLLGPAPPSRTPAQHAAHTAASGLTPPPWTGAIGRGPVAGAGAAASSSSAGGADDEPERPRPRPHHGRIKEQLDLLQNADQLAAIISVATTAATTAAAAAVKQTMQTPPPLPPGAYARMHAAGQAVYGLPVVASGHRVPQAMQVAAAGAASARVAADGLGDDSPDPQPQNRQGALVSPHRRSTPMVLMRRPEADVRAAESIEPGAAPGEQDEQPVAGEQIGRAGAALGFEDAQLRRQRLRWSQRRGMPLAPAPARDVDGDTGAVSLGDAGSINANVGAVNSAAAGGDAGNSNLRMVRLGVPKITARTPTPARQLRAIVGDLRPLHDQQVQRGDVLHMGAGSRTAEAETRPSSYEPAAMRAVEWPAGAAHAGQADQPGRLPAPISNSCNSVRQQQQPGMQGPVMMAGDAPAEGFYVAGGESIFARGLGAAAGPGPVRQAAVGGAAPWASEPSAARPRRAALPEDVQNAFRSTLEFIADPDGVRAQQHLPPAWAALEDVQEREEAQREAEELLGGAFDYAAVKRELERAKRASRLLQQAAGPAAPPSAAGSAAAAGGVPPKPAGSRGRAGNGPGTAGPGAAAVAGPPGMAAAPPGDFAGLLPPPHSVWDVDEAWFDLDEFTKAVEAEVAYRAAASVAPAGRGSPGPTLAGANGTATTPSAGQAAQTGRAGARLPGARATLAGGVTATAEGKGPGYADTAARSGGRKRASSPGPRTAASPVAATAEDMSPSPPRAVRKTQATGPVRVAFGRRVEEPSKATGPGASRTRAGSPPTARGSPGRARTRTRKVATSSAAVPPSPSSPGDAVHQVLSALASVLLSEGDVGDDDDDHDGDGRAATSGAEAPAGGAAGGRDLGREDGAACRGDHGAEVRTDAARQSPAPIPLQLPVERRTAAAGGSETPMPQQGQLAGPVQPPAAPISGQNSDRQSPIAAAAAPVAVAAAASSGAAAPPPWLPPPPVLPSWPSSTSKSRPRFQYVVDTAHPPVTVTRLPAWAASAVAAEGAPTAYAAALGAAPTGLGFGTPTRRRPPPAATASPSGMPFAAPAANMPMQQPFDVITGEAVPQAARGGRNFVAATNTTVLRFEQQEQRQVPQQQQLQQVFLAPADLPSNTHVLPPQAAAAAMAAAAAADAPAASRRARDPDPGQQWEKAVLQAVEDEVVSRLAAVQLAAQGRDPEISPQNLSGMVPPLVDLELSRRLVCDVLRDNLRSLMSSQRHQGQGAPAVQEDSGAPTLEEVVAALAAAQVLPPRLQQPQSQQESQQQRGNMRPCEGPGAQPGYVDAGGVSDCAADLPGVDELSRLAAATAGYADWAGSGAVSGDGTDVRADSSGMFSTAEQAASAHAFKAAIGVSEADADGGAVRPQSAGSLQTWQPVYAGRRAAQASQGTQAAPDTATAAAKAYDQRPATLAQSRDAGTSASSEDLTWPAHGAAALPHSPAAALDSATPASGPREPLRVSPSQAGPPVVASTAGPVAAAATATSPLGFVTAAIAPALPAAPYAAATGIALGMGAPHALAGPQPAAPGQDQVFAAGPAVAAALSAAAAQPSPSRSDQAVQAYGMQARGVQAHGAEARGVQAYGVVEARAVQAYGAEARGTQAVGAQERGTQAAGVMDSSSQADPPLPHYLLQAALAAGLSYGAAPPQPNFTTTAGLGGGQQVLGPDGAPLTMPRPFYLVPADNTQRPASLNIYGAASGLALPPFARGEGSRPPLNLPGLSKLRDSSDVESSTDSMGRNLKGPGARARAAALEALRQASRFSLDSDDGLLQRSYAQLELATLTARPVQLEQHRLSSESAQPPAPGLGQPRAGKGGPHSQALSDPAAGAGSAAGGSGSGGAGALAWGDASRAHGQGAASHVASAGISGRGAPTYLTQAMGPSSNDSATWSHVTSLNAASQATGRSPGAVEDNDNTAGSVSPAPNSGGAANGASTASLNGASRVSSFAMSERSSAVPVAGQARQGSGDKDGSVGNASGASAASSGPARAHLSASPGGSAPRGSKDGSALPSGGLSHAASGASLASTAAAKSAVSGQDTPARPGAAGPGIPAAPATPAVADDELVGDEGDFEDGDDPDQIHSVYFSSSDDGRTARSRGSGHGGAASASADIPAAGGLRQASASGAGSAVGSGSANAVASRTGSQSLGASGRSNVADQEASPPPPAGQVVRNDGRATVAGGGGRYGVGAEEAGDFALSDDELLDDVEVARVLEEEDAKSAEDALEGEDERGLSEDDEELRQMEGQVTVLEDSDPEDEASAAAARPSPGAVDNQGGPADVAVFTTGLQEGSAVARGGRDEGVAKGGAAISATDGSVSERGDGSSSSGRKAHEASASASPRGVSVRSSSGAGNASVSWIDTQGPAGAAAGVGSKADDNEVALRVSTERAAHASLAPLGRLQSTTSSSGSGATRTTAAPPLSSSSQQQRSELGSTGTVPPVRPALAPLQTSAVRPAVSAMEGSGALQLPDSPGKRPSLANYHGPTRQLWRPPSAEPQDPLLSSSETLMASSEASGPVLDPLSRALLDGQRRAREVGPRSGLEAVAERARALGLDDSIGESSLDVSASADSVPASSVFQPRAAAGGTLPRSLAHSSRAGPLSPGVDSELDSDEEEGPAAPGGLRQATQPRTDAAGLGLPGRGSSRHDGAVFRLRQYGARRRKLMQQIGVQDPLLLSSAASLSTDSSTVSDSEDGDGYPSFARRG</sequence>
<feature type="compositionally biased region" description="Acidic residues" evidence="1">
    <location>
        <begin position="2371"/>
        <end position="2387"/>
    </location>
</feature>
<feature type="region of interest" description="Disordered" evidence="1">
    <location>
        <begin position="526"/>
        <end position="565"/>
    </location>
</feature>
<dbReference type="EMBL" id="BRXU01000003">
    <property type="protein sequence ID" value="GLC50198.1"/>
    <property type="molecule type" value="Genomic_DNA"/>
</dbReference>
<feature type="compositionally biased region" description="Polar residues" evidence="1">
    <location>
        <begin position="2027"/>
        <end position="2055"/>
    </location>
</feature>
<feature type="compositionally biased region" description="Gly residues" evidence="1">
    <location>
        <begin position="1983"/>
        <end position="1993"/>
    </location>
</feature>
<feature type="region of interest" description="Disordered" evidence="1">
    <location>
        <begin position="1537"/>
        <end position="1580"/>
    </location>
</feature>
<feature type="compositionally biased region" description="Low complexity" evidence="1">
    <location>
        <begin position="2470"/>
        <end position="2504"/>
    </location>
</feature>
<feature type="compositionally biased region" description="Low complexity" evidence="1">
    <location>
        <begin position="553"/>
        <end position="565"/>
    </location>
</feature>
<feature type="compositionally biased region" description="Acidic residues" evidence="1">
    <location>
        <begin position="2210"/>
        <end position="2227"/>
    </location>
</feature>
<gene>
    <name evidence="2" type="primary">PLEST000307</name>
    <name evidence="2" type="ORF">PLESTB_000353100</name>
</gene>
<feature type="compositionally biased region" description="Low complexity" evidence="1">
    <location>
        <begin position="737"/>
        <end position="747"/>
    </location>
</feature>
<feature type="compositionally biased region" description="Polar residues" evidence="1">
    <location>
        <begin position="148"/>
        <end position="157"/>
    </location>
</feature>
<dbReference type="Proteomes" id="UP001165080">
    <property type="component" value="Unassembled WGS sequence"/>
</dbReference>
<feature type="compositionally biased region" description="Low complexity" evidence="1">
    <location>
        <begin position="201"/>
        <end position="213"/>
    </location>
</feature>
<feature type="compositionally biased region" description="Acidic residues" evidence="1">
    <location>
        <begin position="2752"/>
        <end position="2761"/>
    </location>
</feature>
<feature type="region of interest" description="Disordered" evidence="1">
    <location>
        <begin position="2181"/>
        <end position="2338"/>
    </location>
</feature>
<feature type="region of interest" description="Disordered" evidence="1">
    <location>
        <begin position="317"/>
        <end position="348"/>
    </location>
</feature>
<feature type="compositionally biased region" description="Acidic residues" evidence="1">
    <location>
        <begin position="981"/>
        <end position="990"/>
    </location>
</feature>
<feature type="compositionally biased region" description="Polar residues" evidence="1">
    <location>
        <begin position="1566"/>
        <end position="1580"/>
    </location>
</feature>
<feature type="region of interest" description="Disordered" evidence="1">
    <location>
        <begin position="1177"/>
        <end position="1196"/>
    </location>
</feature>
<feature type="compositionally biased region" description="Low complexity" evidence="1">
    <location>
        <begin position="2072"/>
        <end position="2085"/>
    </location>
</feature>
<feature type="compositionally biased region" description="Low complexity" evidence="1">
    <location>
        <begin position="2181"/>
        <end position="2209"/>
    </location>
</feature>
<feature type="region of interest" description="Disordered" evidence="1">
    <location>
        <begin position="979"/>
        <end position="1089"/>
    </location>
</feature>
<feature type="compositionally biased region" description="Basic and acidic residues" evidence="1">
    <location>
        <begin position="1012"/>
        <end position="1033"/>
    </location>
</feature>
<feature type="compositionally biased region" description="Low complexity" evidence="1">
    <location>
        <begin position="1406"/>
        <end position="1422"/>
    </location>
</feature>
<feature type="region of interest" description="Disordered" evidence="1">
    <location>
        <begin position="1942"/>
        <end position="1993"/>
    </location>
</feature>
<organism evidence="2 3">
    <name type="scientific">Pleodorina starrii</name>
    <dbReference type="NCBI Taxonomy" id="330485"/>
    <lineage>
        <taxon>Eukaryota</taxon>
        <taxon>Viridiplantae</taxon>
        <taxon>Chlorophyta</taxon>
        <taxon>core chlorophytes</taxon>
        <taxon>Chlorophyceae</taxon>
        <taxon>CS clade</taxon>
        <taxon>Chlamydomonadales</taxon>
        <taxon>Volvocaceae</taxon>
        <taxon>Pleodorina</taxon>
    </lineage>
</organism>
<feature type="compositionally biased region" description="Low complexity" evidence="1">
    <location>
        <begin position="2549"/>
        <end position="2576"/>
    </location>
</feature>
<evidence type="ECO:0000256" key="1">
    <source>
        <dbReference type="SAM" id="MobiDB-lite"/>
    </source>
</evidence>
<feature type="region of interest" description="Disordered" evidence="1">
    <location>
        <begin position="2362"/>
        <end position="2665"/>
    </location>
</feature>
<reference evidence="2 3" key="1">
    <citation type="journal article" date="2023" name="Commun. Biol.">
        <title>Reorganization of the ancestral sex-determining regions during the evolution of trioecy in Pleodorina starrii.</title>
        <authorList>
            <person name="Takahashi K."/>
            <person name="Suzuki S."/>
            <person name="Kawai-Toyooka H."/>
            <person name="Yamamoto K."/>
            <person name="Hamaji T."/>
            <person name="Ootsuki R."/>
            <person name="Yamaguchi H."/>
            <person name="Kawachi M."/>
            <person name="Higashiyama T."/>
            <person name="Nozaki H."/>
        </authorList>
    </citation>
    <scope>NUCLEOTIDE SEQUENCE [LARGE SCALE GENOMIC DNA]</scope>
    <source>
        <strain evidence="2 3">NIES-4479</strain>
    </source>
</reference>
<keyword evidence="3" id="KW-1185">Reference proteome</keyword>
<accession>A0A9W6BED9</accession>
<evidence type="ECO:0000313" key="2">
    <source>
        <dbReference type="EMBL" id="GLC50198.1"/>
    </source>
</evidence>
<feature type="region of interest" description="Disordered" evidence="1">
    <location>
        <begin position="1406"/>
        <end position="1440"/>
    </location>
</feature>
<feature type="region of interest" description="Disordered" evidence="1">
    <location>
        <begin position="696"/>
        <end position="747"/>
    </location>
</feature>
<protein>
    <submittedName>
        <fullName evidence="2">Uncharacterized protein</fullName>
    </submittedName>
</protein>
<name>A0A9W6BED9_9CHLO</name>
<feature type="region of interest" description="Disordered" evidence="1">
    <location>
        <begin position="796"/>
        <end position="964"/>
    </location>
</feature>
<feature type="compositionally biased region" description="Low complexity" evidence="1">
    <location>
        <begin position="2707"/>
        <end position="2722"/>
    </location>
</feature>
<feature type="region of interest" description="Disordered" evidence="1">
    <location>
        <begin position="26"/>
        <end position="58"/>
    </location>
</feature>
<feature type="compositionally biased region" description="Low complexity" evidence="1">
    <location>
        <begin position="2254"/>
        <end position="2289"/>
    </location>
</feature>
<feature type="compositionally biased region" description="Low complexity" evidence="1">
    <location>
        <begin position="2123"/>
        <end position="2169"/>
    </location>
</feature>
<feature type="region of interest" description="Disordered" evidence="1">
    <location>
        <begin position="1864"/>
        <end position="1897"/>
    </location>
</feature>
<evidence type="ECO:0000313" key="3">
    <source>
        <dbReference type="Proteomes" id="UP001165080"/>
    </source>
</evidence>
<feature type="region of interest" description="Disordered" evidence="1">
    <location>
        <begin position="2707"/>
        <end position="2796"/>
    </location>
</feature>
<feature type="region of interest" description="Disordered" evidence="1">
    <location>
        <begin position="2824"/>
        <end position="2849"/>
    </location>
</feature>
<feature type="compositionally biased region" description="Acidic residues" evidence="1">
    <location>
        <begin position="34"/>
        <end position="46"/>
    </location>
</feature>
<feature type="region of interest" description="Disordered" evidence="1">
    <location>
        <begin position="1594"/>
        <end position="1625"/>
    </location>
</feature>
<comment type="caution">
    <text evidence="2">The sequence shown here is derived from an EMBL/GenBank/DDBJ whole genome shotgun (WGS) entry which is preliminary data.</text>
</comment>
<feature type="compositionally biased region" description="Low complexity" evidence="1">
    <location>
        <begin position="698"/>
        <end position="717"/>
    </location>
</feature>
<feature type="compositionally biased region" description="Polar residues" evidence="1">
    <location>
        <begin position="2290"/>
        <end position="2305"/>
    </location>
</feature>
<feature type="region of interest" description="Disordered" evidence="1">
    <location>
        <begin position="2027"/>
        <end position="2085"/>
    </location>
</feature>
<feature type="compositionally biased region" description="Gly residues" evidence="1">
    <location>
        <begin position="726"/>
        <end position="736"/>
    </location>
</feature>
<feature type="compositionally biased region" description="Low complexity" evidence="1">
    <location>
        <begin position="796"/>
        <end position="805"/>
    </location>
</feature>
<feature type="compositionally biased region" description="Low complexity" evidence="1">
    <location>
        <begin position="2824"/>
        <end position="2834"/>
    </location>
</feature>
<proteinExistence type="predicted"/>
<feature type="compositionally biased region" description="Polar residues" evidence="1">
    <location>
        <begin position="2646"/>
        <end position="2659"/>
    </location>
</feature>
<feature type="compositionally biased region" description="Low complexity" evidence="1">
    <location>
        <begin position="994"/>
        <end position="1005"/>
    </location>
</feature>
<feature type="compositionally biased region" description="Low complexity" evidence="1">
    <location>
        <begin position="947"/>
        <end position="964"/>
    </location>
</feature>
<feature type="compositionally biased region" description="Low complexity" evidence="1">
    <location>
        <begin position="1545"/>
        <end position="1558"/>
    </location>
</feature>
<feature type="region of interest" description="Disordered" evidence="1">
    <location>
        <begin position="2106"/>
        <end position="2169"/>
    </location>
</feature>
<feature type="region of interest" description="Disordered" evidence="1">
    <location>
        <begin position="148"/>
        <end position="227"/>
    </location>
</feature>
<feature type="compositionally biased region" description="Low complexity" evidence="1">
    <location>
        <begin position="819"/>
        <end position="842"/>
    </location>
</feature>